<comment type="function">
    <text evidence="5">Component of the mitochondrial ribosome (mitoribosome), a dedicated translation machinery responsible for the synthesis of mitochondrial genome-encoded proteins, including at least some of the essential transmembrane subunits of the mitochondrial respiratory chain. The mitoribosomes are attached to the mitochondrial inner membrane and translation products are cotranslationally integrated into the membrane.</text>
</comment>
<dbReference type="SUPFAM" id="SSF46609">
    <property type="entry name" value="Fe,Mn superoxide dismutase (SOD), N-terminal domain"/>
    <property type="match status" value="1"/>
</dbReference>
<keyword evidence="4" id="KW-0560">Oxidoreductase</keyword>
<evidence type="ECO:0000259" key="7">
    <source>
        <dbReference type="Pfam" id="PF00081"/>
    </source>
</evidence>
<keyword evidence="3" id="KW-0479">Metal-binding</keyword>
<dbReference type="PANTHER" id="PTHR43595:SF2">
    <property type="entry name" value="SMALL RIBOSOMAL SUBUNIT PROTEIN MS42"/>
    <property type="match status" value="1"/>
</dbReference>
<feature type="domain" description="Manganese/iron superoxide dismutase C-terminal" evidence="8">
    <location>
        <begin position="181"/>
        <end position="285"/>
    </location>
</feature>
<dbReference type="InterPro" id="IPR019831">
    <property type="entry name" value="Mn/Fe_SOD_N"/>
</dbReference>
<accession>A0ABQ8ES03</accession>
<reference evidence="9 10" key="1">
    <citation type="submission" date="2021-02" db="EMBL/GenBank/DDBJ databases">
        <title>Variation within the Batrachochytrium salamandrivorans European outbreak.</title>
        <authorList>
            <person name="Kelly M."/>
            <person name="Pasmans F."/>
            <person name="Shea T.P."/>
            <person name="Munoz J.F."/>
            <person name="Carranza S."/>
            <person name="Cuomo C.A."/>
            <person name="Martel A."/>
        </authorList>
    </citation>
    <scope>NUCLEOTIDE SEQUENCE [LARGE SCALE GENOMIC DNA]</scope>
    <source>
        <strain evidence="9 10">AMFP18/2</strain>
    </source>
</reference>
<evidence type="ECO:0000256" key="6">
    <source>
        <dbReference type="SAM" id="SignalP"/>
    </source>
</evidence>
<keyword evidence="10" id="KW-1185">Reference proteome</keyword>
<dbReference type="InterPro" id="IPR036314">
    <property type="entry name" value="SOD_C_sf"/>
</dbReference>
<comment type="similarity">
    <text evidence="1">Belongs to the iron/manganese superoxide dismutase family.</text>
</comment>
<evidence type="ECO:0000313" key="10">
    <source>
        <dbReference type="Proteomes" id="UP001648503"/>
    </source>
</evidence>
<dbReference type="InterPro" id="IPR001189">
    <property type="entry name" value="Mn/Fe_SOD"/>
</dbReference>
<dbReference type="EC" id="1.15.1.1" evidence="2"/>
<dbReference type="PANTHER" id="PTHR43595">
    <property type="entry name" value="37S RIBOSOMAL PROTEIN S26, MITOCHONDRIAL"/>
    <property type="match status" value="1"/>
</dbReference>
<evidence type="ECO:0000256" key="1">
    <source>
        <dbReference type="ARBA" id="ARBA00008714"/>
    </source>
</evidence>
<dbReference type="Gene3D" id="1.10.287.990">
    <property type="entry name" value="Fe,Mn superoxide dismutase (SOD) domain"/>
    <property type="match status" value="1"/>
</dbReference>
<feature type="domain" description="Manganese/iron superoxide dismutase N-terminal" evidence="7">
    <location>
        <begin position="67"/>
        <end position="171"/>
    </location>
</feature>
<dbReference type="PRINTS" id="PR01703">
    <property type="entry name" value="MNSODISMTASE"/>
</dbReference>
<feature type="chain" id="PRO_5046852977" description="superoxide dismutase" evidence="6">
    <location>
        <begin position="26"/>
        <end position="295"/>
    </location>
</feature>
<dbReference type="SUPFAM" id="SSF54719">
    <property type="entry name" value="Fe,Mn superoxide dismutase (SOD), C-terminal domain"/>
    <property type="match status" value="1"/>
</dbReference>
<dbReference type="Gene3D" id="3.55.40.20">
    <property type="entry name" value="Iron/manganese superoxide dismutase, C-terminal domain"/>
    <property type="match status" value="1"/>
</dbReference>
<dbReference type="EMBL" id="JAFCIX010000580">
    <property type="protein sequence ID" value="KAH6585624.1"/>
    <property type="molecule type" value="Genomic_DNA"/>
</dbReference>
<dbReference type="InterPro" id="IPR036324">
    <property type="entry name" value="Mn/Fe_SOD_N_sf"/>
</dbReference>
<dbReference type="PROSITE" id="PS00088">
    <property type="entry name" value="SOD_MN"/>
    <property type="match status" value="1"/>
</dbReference>
<evidence type="ECO:0000259" key="8">
    <source>
        <dbReference type="Pfam" id="PF02777"/>
    </source>
</evidence>
<evidence type="ECO:0000256" key="3">
    <source>
        <dbReference type="ARBA" id="ARBA00022723"/>
    </source>
</evidence>
<dbReference type="InterPro" id="IPR019832">
    <property type="entry name" value="Mn/Fe_SOD_C"/>
</dbReference>
<comment type="caution">
    <text evidence="9">The sequence shown here is derived from an EMBL/GenBank/DDBJ whole genome shotgun (WGS) entry which is preliminary data.</text>
</comment>
<sequence length="295" mass="32231">MVFVNPLLLLCALVDTPLTLHRGHSSVVPPRSSQVDPPSLFHSDPHSVLVHPPPTIASLNSMFSAKTLPKIDYAYDALEPHIDAATMTLHHTKHHQAYTDNLNKALTELSQCEAFAAKASFSSVEDLLRIIAREDAGKAESLPWPSPKVRQIVRNNGGGYVNHGVYFANMSPETHALSADSELSKQLTKCFGSLAAFKEQFTAAALGVFGSGWVFLVWVPSTSTLSIVTTANQDIPEFATPYAGTGAVVLLALDVWEHAYYVKYRNMRANYVGAWWNVVNWADVALRFQGGAAKL</sequence>
<dbReference type="Proteomes" id="UP001648503">
    <property type="component" value="Unassembled WGS sequence"/>
</dbReference>
<protein>
    <recommendedName>
        <fullName evidence="2">superoxide dismutase</fullName>
        <ecNumber evidence="2">1.15.1.1</ecNumber>
    </recommendedName>
</protein>
<gene>
    <name evidence="9" type="ORF">BASA50_001232</name>
</gene>
<organism evidence="9 10">
    <name type="scientific">Batrachochytrium salamandrivorans</name>
    <dbReference type="NCBI Taxonomy" id="1357716"/>
    <lineage>
        <taxon>Eukaryota</taxon>
        <taxon>Fungi</taxon>
        <taxon>Fungi incertae sedis</taxon>
        <taxon>Chytridiomycota</taxon>
        <taxon>Chytridiomycota incertae sedis</taxon>
        <taxon>Chytridiomycetes</taxon>
        <taxon>Rhizophydiales</taxon>
        <taxon>Rhizophydiales incertae sedis</taxon>
        <taxon>Batrachochytrium</taxon>
    </lineage>
</organism>
<dbReference type="Pfam" id="PF02777">
    <property type="entry name" value="Sod_Fe_C"/>
    <property type="match status" value="1"/>
</dbReference>
<name>A0ABQ8ES03_9FUNG</name>
<evidence type="ECO:0000256" key="2">
    <source>
        <dbReference type="ARBA" id="ARBA00012682"/>
    </source>
</evidence>
<keyword evidence="6" id="KW-0732">Signal</keyword>
<evidence type="ECO:0000256" key="5">
    <source>
        <dbReference type="ARBA" id="ARBA00037226"/>
    </source>
</evidence>
<evidence type="ECO:0000313" key="9">
    <source>
        <dbReference type="EMBL" id="KAH6585624.1"/>
    </source>
</evidence>
<proteinExistence type="inferred from homology"/>
<feature type="signal peptide" evidence="6">
    <location>
        <begin position="1"/>
        <end position="25"/>
    </location>
</feature>
<dbReference type="InterPro" id="IPR019833">
    <property type="entry name" value="Mn/Fe_SOD_BS"/>
</dbReference>
<evidence type="ECO:0000256" key="4">
    <source>
        <dbReference type="ARBA" id="ARBA00023002"/>
    </source>
</evidence>
<dbReference type="Pfam" id="PF00081">
    <property type="entry name" value="Sod_Fe_N"/>
    <property type="match status" value="1"/>
</dbReference>